<comment type="caution">
    <text evidence="1">The sequence shown here is derived from an EMBL/GenBank/DDBJ whole genome shotgun (WGS) entry which is preliminary data.</text>
</comment>
<sequence>METHVHKMEFRQAFILYVVKVFFRPTSTAKISPNKHLPPILDVENVKTYNWSFHILDWVKDGIADFQHSGVKHISGCMYALL</sequence>
<dbReference type="EMBL" id="JASCZI010069447">
    <property type="protein sequence ID" value="MED6142395.1"/>
    <property type="molecule type" value="Genomic_DNA"/>
</dbReference>
<keyword evidence="2" id="KW-1185">Reference proteome</keyword>
<dbReference type="PANTHER" id="PTHR34835">
    <property type="entry name" value="OS07G0283600 PROTEIN-RELATED"/>
    <property type="match status" value="1"/>
</dbReference>
<protein>
    <submittedName>
        <fullName evidence="1">Uncharacterized protein</fullName>
    </submittedName>
</protein>
<feature type="non-terminal residue" evidence="1">
    <location>
        <position position="82"/>
    </location>
</feature>
<reference evidence="1 2" key="1">
    <citation type="journal article" date="2023" name="Plants (Basel)">
        <title>Bridging the Gap: Combining Genomics and Transcriptomics Approaches to Understand Stylosanthes scabra, an Orphan Legume from the Brazilian Caatinga.</title>
        <authorList>
            <person name="Ferreira-Neto J.R.C."/>
            <person name="da Silva M.D."/>
            <person name="Binneck E."/>
            <person name="de Melo N.F."/>
            <person name="da Silva R.H."/>
            <person name="de Melo A.L.T.M."/>
            <person name="Pandolfi V."/>
            <person name="Bustamante F.O."/>
            <person name="Brasileiro-Vidal A.C."/>
            <person name="Benko-Iseppon A.M."/>
        </authorList>
    </citation>
    <scope>NUCLEOTIDE SEQUENCE [LARGE SCALE GENOMIC DNA]</scope>
    <source>
        <tissue evidence="1">Leaves</tissue>
    </source>
</reference>
<name>A0ABU6T161_9FABA</name>
<evidence type="ECO:0000313" key="2">
    <source>
        <dbReference type="Proteomes" id="UP001341840"/>
    </source>
</evidence>
<proteinExistence type="predicted"/>
<accession>A0ABU6T161</accession>
<organism evidence="1 2">
    <name type="scientific">Stylosanthes scabra</name>
    <dbReference type="NCBI Taxonomy" id="79078"/>
    <lineage>
        <taxon>Eukaryota</taxon>
        <taxon>Viridiplantae</taxon>
        <taxon>Streptophyta</taxon>
        <taxon>Embryophyta</taxon>
        <taxon>Tracheophyta</taxon>
        <taxon>Spermatophyta</taxon>
        <taxon>Magnoliopsida</taxon>
        <taxon>eudicotyledons</taxon>
        <taxon>Gunneridae</taxon>
        <taxon>Pentapetalae</taxon>
        <taxon>rosids</taxon>
        <taxon>fabids</taxon>
        <taxon>Fabales</taxon>
        <taxon>Fabaceae</taxon>
        <taxon>Papilionoideae</taxon>
        <taxon>50 kb inversion clade</taxon>
        <taxon>dalbergioids sensu lato</taxon>
        <taxon>Dalbergieae</taxon>
        <taxon>Pterocarpus clade</taxon>
        <taxon>Stylosanthes</taxon>
    </lineage>
</organism>
<dbReference type="Proteomes" id="UP001341840">
    <property type="component" value="Unassembled WGS sequence"/>
</dbReference>
<gene>
    <name evidence="1" type="ORF">PIB30_113323</name>
</gene>
<evidence type="ECO:0000313" key="1">
    <source>
        <dbReference type="EMBL" id="MED6142395.1"/>
    </source>
</evidence>
<dbReference type="PANTHER" id="PTHR34835:SF34">
    <property type="entry name" value="OS08G0555500 PROTEIN"/>
    <property type="match status" value="1"/>
</dbReference>